<keyword evidence="3" id="KW-1185">Reference proteome</keyword>
<evidence type="ECO:0000259" key="1">
    <source>
        <dbReference type="Pfam" id="PF25565"/>
    </source>
</evidence>
<proteinExistence type="predicted"/>
<dbReference type="AlphaFoldDB" id="A0AA38FIY5"/>
<organism evidence="2 3">
    <name type="scientific">Taxus chinensis</name>
    <name type="common">Chinese yew</name>
    <name type="synonym">Taxus wallichiana var. chinensis</name>
    <dbReference type="NCBI Taxonomy" id="29808"/>
    <lineage>
        <taxon>Eukaryota</taxon>
        <taxon>Viridiplantae</taxon>
        <taxon>Streptophyta</taxon>
        <taxon>Embryophyta</taxon>
        <taxon>Tracheophyta</taxon>
        <taxon>Spermatophyta</taxon>
        <taxon>Pinopsida</taxon>
        <taxon>Pinidae</taxon>
        <taxon>Conifers II</taxon>
        <taxon>Cupressales</taxon>
        <taxon>Taxaceae</taxon>
        <taxon>Taxus</taxon>
    </lineage>
</organism>
<evidence type="ECO:0000313" key="2">
    <source>
        <dbReference type="EMBL" id="KAH9303837.1"/>
    </source>
</evidence>
<comment type="caution">
    <text evidence="2">The sequence shown here is derived from an EMBL/GenBank/DDBJ whole genome shotgun (WGS) entry which is preliminary data.</text>
</comment>
<dbReference type="PANTHER" id="PTHR46201">
    <property type="entry name" value="PHD FINGER PROTEIN MALE MEIOCYTE DEATH 1-RELATED"/>
    <property type="match status" value="1"/>
</dbReference>
<name>A0AA38FIY5_TAXCH</name>
<reference evidence="2 3" key="1">
    <citation type="journal article" date="2021" name="Nat. Plants">
        <title>The Taxus genome provides insights into paclitaxel biosynthesis.</title>
        <authorList>
            <person name="Xiong X."/>
            <person name="Gou J."/>
            <person name="Liao Q."/>
            <person name="Li Y."/>
            <person name="Zhou Q."/>
            <person name="Bi G."/>
            <person name="Li C."/>
            <person name="Du R."/>
            <person name="Wang X."/>
            <person name="Sun T."/>
            <person name="Guo L."/>
            <person name="Liang H."/>
            <person name="Lu P."/>
            <person name="Wu Y."/>
            <person name="Zhang Z."/>
            <person name="Ro D.K."/>
            <person name="Shang Y."/>
            <person name="Huang S."/>
            <person name="Yan J."/>
        </authorList>
    </citation>
    <scope>NUCLEOTIDE SEQUENCE [LARGE SCALE GENOMIC DNA]</scope>
    <source>
        <strain evidence="2">Ta-2019</strain>
    </source>
</reference>
<evidence type="ECO:0000313" key="3">
    <source>
        <dbReference type="Proteomes" id="UP000824469"/>
    </source>
</evidence>
<feature type="domain" description="PHD finger protein MALE STERILITY 1-like ubiquitin-like" evidence="1">
    <location>
        <begin position="92"/>
        <end position="170"/>
    </location>
</feature>
<accession>A0AA38FIY5</accession>
<dbReference type="InterPro" id="IPR057765">
    <property type="entry name" value="MS1-like_ubiquitin"/>
</dbReference>
<dbReference type="Proteomes" id="UP000824469">
    <property type="component" value="Unassembled WGS sequence"/>
</dbReference>
<protein>
    <recommendedName>
        <fullName evidence="1">PHD finger protein MALE STERILITY 1-like ubiquitin-like domain-containing protein</fullName>
    </recommendedName>
</protein>
<dbReference type="Pfam" id="PF25565">
    <property type="entry name" value="Ubiquitin_At1g33420"/>
    <property type="match status" value="1"/>
</dbReference>
<sequence>HFQMEDNFYTLAAHTNTDANLLECLLCEYVDSQYKMVALVDEATITKINNGLAKDIVDVARMLLDSKQFMKDYEKKNPSVEFRKRLRYWLMTEILNEKEHLEPPHTELLEFLEDDTIADLKKAVENMFQDVYICFKKMRVKTIVELEGIKYSVGLKFLMGRKNNVTVQVDCLPGIMFEFSTEEGVNLWTVDYSCGTIEDDGENMIE</sequence>
<gene>
    <name evidence="2" type="ORF">KI387_008241</name>
</gene>
<feature type="non-terminal residue" evidence="2">
    <location>
        <position position="206"/>
    </location>
</feature>
<dbReference type="EMBL" id="JAHRHJ020000008">
    <property type="protein sequence ID" value="KAH9303837.1"/>
    <property type="molecule type" value="Genomic_DNA"/>
</dbReference>
<dbReference type="PANTHER" id="PTHR46201:SF3">
    <property type="entry name" value="OS01G0877500 PROTEIN"/>
    <property type="match status" value="1"/>
</dbReference>